<gene>
    <name evidence="2" type="ORF">SK069_00160</name>
</gene>
<keyword evidence="3" id="KW-1185">Reference proteome</keyword>
<evidence type="ECO:0000256" key="1">
    <source>
        <dbReference type="SAM" id="Phobius"/>
    </source>
</evidence>
<organism evidence="2 3">
    <name type="scientific">Patulibacter brassicae</name>
    <dbReference type="NCBI Taxonomy" id="1705717"/>
    <lineage>
        <taxon>Bacteria</taxon>
        <taxon>Bacillati</taxon>
        <taxon>Actinomycetota</taxon>
        <taxon>Thermoleophilia</taxon>
        <taxon>Solirubrobacterales</taxon>
        <taxon>Patulibacteraceae</taxon>
        <taxon>Patulibacter</taxon>
    </lineage>
</organism>
<keyword evidence="1" id="KW-0812">Transmembrane</keyword>
<evidence type="ECO:0000313" key="3">
    <source>
        <dbReference type="Proteomes" id="UP001277761"/>
    </source>
</evidence>
<proteinExistence type="predicted"/>
<reference evidence="2 3" key="1">
    <citation type="submission" date="2023-11" db="EMBL/GenBank/DDBJ databases">
        <authorList>
            <person name="Xu M."/>
            <person name="Jiang T."/>
        </authorList>
    </citation>
    <scope>NUCLEOTIDE SEQUENCE [LARGE SCALE GENOMIC DNA]</scope>
    <source>
        <strain evidence="2 3">SD</strain>
    </source>
</reference>
<dbReference type="EMBL" id="JAXAVX010000001">
    <property type="protein sequence ID" value="MDX8149992.1"/>
    <property type="molecule type" value="Genomic_DNA"/>
</dbReference>
<evidence type="ECO:0008006" key="4">
    <source>
        <dbReference type="Google" id="ProtNLM"/>
    </source>
</evidence>
<feature type="transmembrane region" description="Helical" evidence="1">
    <location>
        <begin position="70"/>
        <end position="96"/>
    </location>
</feature>
<comment type="caution">
    <text evidence="2">The sequence shown here is derived from an EMBL/GenBank/DDBJ whole genome shotgun (WGS) entry which is preliminary data.</text>
</comment>
<accession>A0ABU4VE16</accession>
<name>A0ABU4VE16_9ACTN</name>
<keyword evidence="1" id="KW-1133">Transmembrane helix</keyword>
<feature type="transmembrane region" description="Helical" evidence="1">
    <location>
        <begin position="45"/>
        <end position="63"/>
    </location>
</feature>
<protein>
    <recommendedName>
        <fullName evidence="4">SPW repeat-containing protein</fullName>
    </recommendedName>
</protein>
<feature type="transmembrane region" description="Helical" evidence="1">
    <location>
        <begin position="102"/>
        <end position="122"/>
    </location>
</feature>
<sequence length="136" mass="13646">MGNDGPSILSDRRAQWGLASSALLLLGSVTPWATAGPFTKNGLDGDGVITLVIALLVGGMIVARRFPRIALGLAVVSLAITIIDTVDVSGVGGGLFDVRVGWGLILALLASTSLVAWGVVGLRRGSPAPASSDAAA</sequence>
<keyword evidence="1" id="KW-0472">Membrane</keyword>
<dbReference type="Proteomes" id="UP001277761">
    <property type="component" value="Unassembled WGS sequence"/>
</dbReference>
<evidence type="ECO:0000313" key="2">
    <source>
        <dbReference type="EMBL" id="MDX8149992.1"/>
    </source>
</evidence>
<dbReference type="RefSeq" id="WP_319952145.1">
    <property type="nucleotide sequence ID" value="NZ_JAXAVX010000001.1"/>
</dbReference>